<dbReference type="SUPFAM" id="SSF53098">
    <property type="entry name" value="Ribonuclease H-like"/>
    <property type="match status" value="1"/>
</dbReference>
<dbReference type="InterPro" id="IPR054353">
    <property type="entry name" value="IstA-like_C"/>
</dbReference>
<gene>
    <name evidence="4" type="primary">istA</name>
    <name evidence="4" type="ORF">N0A02_26130</name>
</gene>
<comment type="caution">
    <text evidence="4">The sequence shown here is derived from an EMBL/GenBank/DDBJ whole genome shotgun (WGS) entry which is preliminary data.</text>
</comment>
<dbReference type="PANTHER" id="PTHR35004">
    <property type="entry name" value="TRANSPOSASE RV3428C-RELATED"/>
    <property type="match status" value="1"/>
</dbReference>
<evidence type="ECO:0000256" key="2">
    <source>
        <dbReference type="SAM" id="MobiDB-lite"/>
    </source>
</evidence>
<feature type="region of interest" description="Disordered" evidence="2">
    <location>
        <begin position="96"/>
        <end position="116"/>
    </location>
</feature>
<accession>A0ABV1LUF4</accession>
<dbReference type="PANTHER" id="PTHR35004:SF8">
    <property type="entry name" value="TRANSPOSASE RV3428C-RELATED"/>
    <property type="match status" value="1"/>
</dbReference>
<comment type="similarity">
    <text evidence="1">Belongs to the transposase IS21/IS408/IS1162 family.</text>
</comment>
<evidence type="ECO:0000256" key="1">
    <source>
        <dbReference type="ARBA" id="ARBA00009277"/>
    </source>
</evidence>
<keyword evidence="5" id="KW-1185">Reference proteome</keyword>
<dbReference type="InterPro" id="IPR024463">
    <property type="entry name" value="Transposase_TnpC_homeodom"/>
</dbReference>
<evidence type="ECO:0000313" key="4">
    <source>
        <dbReference type="EMBL" id="MEQ5842939.1"/>
    </source>
</evidence>
<protein>
    <submittedName>
        <fullName evidence="4">IS21 family transposase</fullName>
    </submittedName>
</protein>
<dbReference type="NCBIfam" id="NF033546">
    <property type="entry name" value="transpos_IS21"/>
    <property type="match status" value="1"/>
</dbReference>
<dbReference type="Pfam" id="PF22483">
    <property type="entry name" value="Mu-transpos_C_2"/>
    <property type="match status" value="1"/>
</dbReference>
<proteinExistence type="inferred from homology"/>
<name>A0ABV1LUF4_9BURK</name>
<evidence type="ECO:0000313" key="5">
    <source>
        <dbReference type="Proteomes" id="UP001469089"/>
    </source>
</evidence>
<evidence type="ECO:0000259" key="3">
    <source>
        <dbReference type="PROSITE" id="PS50994"/>
    </source>
</evidence>
<dbReference type="InterPro" id="IPR001584">
    <property type="entry name" value="Integrase_cat-core"/>
</dbReference>
<dbReference type="Proteomes" id="UP001469089">
    <property type="component" value="Unassembled WGS sequence"/>
</dbReference>
<dbReference type="InterPro" id="IPR012337">
    <property type="entry name" value="RNaseH-like_sf"/>
</dbReference>
<dbReference type="Gene3D" id="3.30.420.10">
    <property type="entry name" value="Ribonuclease H-like superfamily/Ribonuclease H"/>
    <property type="match status" value="1"/>
</dbReference>
<sequence>MIDRTQLQDMSADELRALALELMTEVQTQQHIVDRTEAALRFSDAKLAQLTHEMAVLKRWKFAARSEKLGHEQQSLLDEAIDADLAAIELELERLSTGPKTKDAPNKPRRAPLPANLPRINVHHEPESSVCGCGCELMRQGDSDRDIAGAHLMGRSKLKTVRQVALAHGWLDSGRPLPDDAELAGIFGRNPKVPRSCISTVEPFRDLIRGWFDAGVQGTTIFNALERNHGYSGSYSAVRRFLLHLKAERGVRATTILEFAPADAAQVDFGAGPVLTHESGIPLKTWIFVMTLAWSRHQYAEIVLDQTVETWLACHRRAFEWFGGCPGRVIIDNAKCAITKACMYSPEVQRSYAALAEAYTLRIDACPPHDPAKKGIVESGVKYVKRSFVPLREFRDLADANRQLRDWVMQRAGTRDHGTTREQPLARFAIEKPLLIRLPDVPPVLAVWSEVKVHTDGHVVYKRVLYSVPFALVGKSLWLKATDTVVQLFHRHELVATHPRLRRHGDRHTVRDHQPPAAQAWLEHDPQWCLARAKEIGPACHAVILALLNDKVLVNLRGAQGIVRMREKFGDQRLDAACERALAFASPKYRTVKTILDKGLDSQPAAAPVQTQAPADTYLNGGRFGRDLQSILIH</sequence>
<dbReference type="EMBL" id="JAOALG010000002">
    <property type="protein sequence ID" value="MEQ5842939.1"/>
    <property type="molecule type" value="Genomic_DNA"/>
</dbReference>
<feature type="domain" description="Integrase catalytic" evidence="3">
    <location>
        <begin position="257"/>
        <end position="432"/>
    </location>
</feature>
<dbReference type="PROSITE" id="PS50994">
    <property type="entry name" value="INTEGRASE"/>
    <property type="match status" value="1"/>
</dbReference>
<dbReference type="InterPro" id="IPR036397">
    <property type="entry name" value="RNaseH_sf"/>
</dbReference>
<dbReference type="RefSeq" id="WP_349544686.1">
    <property type="nucleotide sequence ID" value="NZ_JAOALG010000002.1"/>
</dbReference>
<reference evidence="4 5" key="1">
    <citation type="journal article" date="2024" name="Chem. Sci.">
        <title>Discovery of a lagriamide polyketide by integrated genome mining, isotopic labeling, and untargeted metabolomics.</title>
        <authorList>
            <person name="Fergusson C.H."/>
            <person name="Saulog J."/>
            <person name="Paulo B.S."/>
            <person name="Wilson D.M."/>
            <person name="Liu D.Y."/>
            <person name="Morehouse N.J."/>
            <person name="Waterworth S."/>
            <person name="Barkei J."/>
            <person name="Gray C.A."/>
            <person name="Kwan J.C."/>
            <person name="Eustaquio A.S."/>
            <person name="Linington R.G."/>
        </authorList>
    </citation>
    <scope>NUCLEOTIDE SEQUENCE [LARGE SCALE GENOMIC DNA]</scope>
    <source>
        <strain evidence="4 5">RL17-338-BIF-B</strain>
    </source>
</reference>
<organism evidence="4 5">
    <name type="scientific">Paraburkholderia acidicola</name>
    <dbReference type="NCBI Taxonomy" id="1912599"/>
    <lineage>
        <taxon>Bacteria</taxon>
        <taxon>Pseudomonadati</taxon>
        <taxon>Pseudomonadota</taxon>
        <taxon>Betaproteobacteria</taxon>
        <taxon>Burkholderiales</taxon>
        <taxon>Burkholderiaceae</taxon>
        <taxon>Paraburkholderia</taxon>
    </lineage>
</organism>
<dbReference type="Pfam" id="PF13007">
    <property type="entry name" value="LZ_Tnp_IS66"/>
    <property type="match status" value="1"/>
</dbReference>
<dbReference type="Pfam" id="PF00665">
    <property type="entry name" value="rve"/>
    <property type="match status" value="1"/>
</dbReference>